<reference evidence="2" key="2">
    <citation type="submission" date="2021-08" db="EMBL/GenBank/DDBJ databases">
        <authorList>
            <person name="Eriksson T."/>
        </authorList>
    </citation>
    <scope>NUCLEOTIDE SEQUENCE</scope>
    <source>
        <strain evidence="2">Stoneville</strain>
        <tissue evidence="2">Whole head</tissue>
    </source>
</reference>
<organism evidence="2 3">
    <name type="scientific">Tenebrio molitor</name>
    <name type="common">Yellow mealworm beetle</name>
    <dbReference type="NCBI Taxonomy" id="7067"/>
    <lineage>
        <taxon>Eukaryota</taxon>
        <taxon>Metazoa</taxon>
        <taxon>Ecdysozoa</taxon>
        <taxon>Arthropoda</taxon>
        <taxon>Hexapoda</taxon>
        <taxon>Insecta</taxon>
        <taxon>Pterygota</taxon>
        <taxon>Neoptera</taxon>
        <taxon>Endopterygota</taxon>
        <taxon>Coleoptera</taxon>
        <taxon>Polyphaga</taxon>
        <taxon>Cucujiformia</taxon>
        <taxon>Tenebrionidae</taxon>
        <taxon>Tenebrio</taxon>
    </lineage>
</organism>
<dbReference type="Proteomes" id="UP000719412">
    <property type="component" value="Unassembled WGS sequence"/>
</dbReference>
<feature type="compositionally biased region" description="Acidic residues" evidence="1">
    <location>
        <begin position="70"/>
        <end position="86"/>
    </location>
</feature>
<dbReference type="PANTHER" id="PTHR12521">
    <property type="entry name" value="PROTEIN C6ORF130"/>
    <property type="match status" value="1"/>
</dbReference>
<proteinExistence type="predicted"/>
<dbReference type="PANTHER" id="PTHR12521:SF0">
    <property type="entry name" value="ADP-RIBOSE GLYCOHYDROLASE OARD1"/>
    <property type="match status" value="1"/>
</dbReference>
<gene>
    <name evidence="2" type="ORF">GEV33_000329</name>
</gene>
<evidence type="ECO:0000256" key="1">
    <source>
        <dbReference type="SAM" id="MobiDB-lite"/>
    </source>
</evidence>
<dbReference type="SUPFAM" id="SSF52949">
    <property type="entry name" value="Macro domain-like"/>
    <property type="match status" value="1"/>
</dbReference>
<dbReference type="AlphaFoldDB" id="A0A8J6HYB2"/>
<dbReference type="InterPro" id="IPR043472">
    <property type="entry name" value="Macro_dom-like"/>
</dbReference>
<keyword evidence="3" id="KW-1185">Reference proteome</keyword>
<evidence type="ECO:0000313" key="2">
    <source>
        <dbReference type="EMBL" id="KAH0822462.1"/>
    </source>
</evidence>
<dbReference type="EMBL" id="JABDTM020002088">
    <property type="protein sequence ID" value="KAH0822462.1"/>
    <property type="molecule type" value="Genomic_DNA"/>
</dbReference>
<comment type="caution">
    <text evidence="2">The sequence shown here is derived from an EMBL/GenBank/DDBJ whole genome shotgun (WGS) entry which is preliminary data.</text>
</comment>
<reference evidence="2" key="1">
    <citation type="journal article" date="2020" name="J Insects Food Feed">
        <title>The yellow mealworm (Tenebrio molitor) genome: a resource for the emerging insects as food and feed industry.</title>
        <authorList>
            <person name="Eriksson T."/>
            <person name="Andere A."/>
            <person name="Kelstrup H."/>
            <person name="Emery V."/>
            <person name="Picard C."/>
        </authorList>
    </citation>
    <scope>NUCLEOTIDE SEQUENCE</scope>
    <source>
        <strain evidence="2">Stoneville</strain>
        <tissue evidence="2">Whole head</tissue>
    </source>
</reference>
<accession>A0A8J6HYB2</accession>
<protein>
    <submittedName>
        <fullName evidence="2">Uncharacterized protein</fullName>
    </submittedName>
</protein>
<dbReference type="InterPro" id="IPR050892">
    <property type="entry name" value="ADP-ribose_metab_enzymes"/>
</dbReference>
<sequence length="190" mass="22263">MDEDRQKTSTFSSLLYCHPEELNGWTRLSMPKIGCGLDKLEWQDVSDLIVEHLIKKEIAVTVYLNKPMEEEKEEKEESSDDDESETASEILEVNNSGFAYYENFEELKQGWSDSDYLEKSDLMRKIHALTSSEIEYEHSPEDIVKYMNIDSIPKNVRKENLSTRNLLLLDASEFLDLLLRQRKNMHVIHQ</sequence>
<name>A0A8J6HYB2_TENMO</name>
<evidence type="ECO:0000313" key="3">
    <source>
        <dbReference type="Proteomes" id="UP000719412"/>
    </source>
</evidence>
<feature type="region of interest" description="Disordered" evidence="1">
    <location>
        <begin position="68"/>
        <end position="87"/>
    </location>
</feature>
<dbReference type="Gene3D" id="3.40.220.10">
    <property type="entry name" value="Leucine Aminopeptidase, subunit E, domain 1"/>
    <property type="match status" value="1"/>
</dbReference>
<dbReference type="GO" id="GO:0140291">
    <property type="term" value="P:peptidyl-glutamate ADP-deribosylation"/>
    <property type="evidence" value="ECO:0007669"/>
    <property type="project" value="TreeGrafter"/>
</dbReference>